<dbReference type="AlphaFoldDB" id="A0AAD3NTS6"/>
<evidence type="ECO:0000256" key="1">
    <source>
        <dbReference type="SAM" id="MobiDB-lite"/>
    </source>
</evidence>
<evidence type="ECO:0000313" key="3">
    <source>
        <dbReference type="EMBL" id="GLJ59073.1"/>
    </source>
</evidence>
<evidence type="ECO:0000313" key="4">
    <source>
        <dbReference type="Proteomes" id="UP001234787"/>
    </source>
</evidence>
<comment type="caution">
    <text evidence="3">The sequence shown here is derived from an EMBL/GenBank/DDBJ whole genome shotgun (WGS) entry which is preliminary data.</text>
</comment>
<accession>A0AAD3NTS6</accession>
<evidence type="ECO:0000313" key="2">
    <source>
        <dbReference type="EMBL" id="GLJ57788.1"/>
    </source>
</evidence>
<sequence length="143" mass="15556">MSFEAEGMKVVQLIDPTKGQRYVDMVDDRGDVSSINQLYNLAAGRRDDVNPTADGSLKHRVFWVIAQKTGVVEVPDREPALSSFPDRDPGSQLAYIYIYDASAVDSVDPVVYTVAGPAPEARVVGTDPTRAKQEAKADKPATM</sequence>
<keyword evidence="4" id="KW-1185">Reference proteome</keyword>
<gene>
    <name evidence="2" type="ORF">SUGI_1373310</name>
    <name evidence="3" type="ORF">SUGI_1491350</name>
</gene>
<reference evidence="3" key="1">
    <citation type="submission" date="2022-12" db="EMBL/GenBank/DDBJ databases">
        <title>Chromosome-Level Genome Assembly of Japanese Cedar (Cryptomeriajaponica D. Don).</title>
        <authorList>
            <person name="Fujino T."/>
            <person name="Yamaguchi K."/>
            <person name="Yokoyama T."/>
            <person name="Hamanaka T."/>
            <person name="Harazono Y."/>
            <person name="Kamada H."/>
            <person name="Kobayashi W."/>
            <person name="Ujino-Ihara T."/>
            <person name="Uchiyama K."/>
            <person name="Matsumoto A."/>
            <person name="Izuno A."/>
            <person name="Tsumura Y."/>
            <person name="Toyoda A."/>
            <person name="Shigenobu S."/>
            <person name="Moriguchi Y."/>
            <person name="Ueno S."/>
            <person name="Kasahara M."/>
        </authorList>
    </citation>
    <scope>NUCLEOTIDE SEQUENCE</scope>
</reference>
<protein>
    <submittedName>
        <fullName evidence="3">Uncharacterized protein</fullName>
    </submittedName>
</protein>
<dbReference type="EMBL" id="BSEH01000190">
    <property type="protein sequence ID" value="GLJ57788.1"/>
    <property type="molecule type" value="Genomic_DNA"/>
</dbReference>
<feature type="compositionally biased region" description="Basic and acidic residues" evidence="1">
    <location>
        <begin position="129"/>
        <end position="143"/>
    </location>
</feature>
<dbReference type="Proteomes" id="UP001234787">
    <property type="component" value="Unassembled WGS sequence"/>
</dbReference>
<name>A0AAD3NTS6_CRYJA</name>
<proteinExistence type="predicted"/>
<dbReference type="EMBL" id="BSEH01000685">
    <property type="protein sequence ID" value="GLJ59073.1"/>
    <property type="molecule type" value="Genomic_DNA"/>
</dbReference>
<feature type="region of interest" description="Disordered" evidence="1">
    <location>
        <begin position="123"/>
        <end position="143"/>
    </location>
</feature>
<organism evidence="3 4">
    <name type="scientific">Cryptomeria japonica</name>
    <name type="common">Japanese cedar</name>
    <name type="synonym">Cupressus japonica</name>
    <dbReference type="NCBI Taxonomy" id="3369"/>
    <lineage>
        <taxon>Eukaryota</taxon>
        <taxon>Viridiplantae</taxon>
        <taxon>Streptophyta</taxon>
        <taxon>Embryophyta</taxon>
        <taxon>Tracheophyta</taxon>
        <taxon>Spermatophyta</taxon>
        <taxon>Pinopsida</taxon>
        <taxon>Pinidae</taxon>
        <taxon>Conifers II</taxon>
        <taxon>Cupressales</taxon>
        <taxon>Cupressaceae</taxon>
        <taxon>Cryptomeria</taxon>
    </lineage>
</organism>